<evidence type="ECO:0000256" key="1">
    <source>
        <dbReference type="ARBA" id="ARBA00005614"/>
    </source>
</evidence>
<dbReference type="InterPro" id="IPR020456">
    <property type="entry name" value="Acylphosphatase"/>
</dbReference>
<evidence type="ECO:0000313" key="8">
    <source>
        <dbReference type="Proteomes" id="UP000034601"/>
    </source>
</evidence>
<dbReference type="InterPro" id="IPR001792">
    <property type="entry name" value="Acylphosphatase-like_dom"/>
</dbReference>
<dbReference type="PROSITE" id="PS00150">
    <property type="entry name" value="ACYLPHOSPHATASE_1"/>
    <property type="match status" value="1"/>
</dbReference>
<sequence length="89" mass="10087">MIKHFNIRIFGLVQGVFFRDFTRQQAEKLNIKGFGQNMPDGSVYIGAEGEPPALKEFIKWCQKGPPLAKVDRVEISEGTVSHFTEFIIS</sequence>
<dbReference type="InterPro" id="IPR017968">
    <property type="entry name" value="Acylphosphatase_CS"/>
</dbReference>
<evidence type="ECO:0000313" key="7">
    <source>
        <dbReference type="EMBL" id="KKR82467.1"/>
    </source>
</evidence>
<comment type="caution">
    <text evidence="7">The sequence shown here is derived from an EMBL/GenBank/DDBJ whole genome shotgun (WGS) entry which is preliminary data.</text>
</comment>
<comment type="catalytic activity">
    <reaction evidence="3 4">
        <text>an acyl phosphate + H2O = a carboxylate + phosphate + H(+)</text>
        <dbReference type="Rhea" id="RHEA:14965"/>
        <dbReference type="ChEBI" id="CHEBI:15377"/>
        <dbReference type="ChEBI" id="CHEBI:15378"/>
        <dbReference type="ChEBI" id="CHEBI:29067"/>
        <dbReference type="ChEBI" id="CHEBI:43474"/>
        <dbReference type="ChEBI" id="CHEBI:59918"/>
        <dbReference type="EC" id="3.6.1.7"/>
    </reaction>
</comment>
<feature type="active site" evidence="4">
    <location>
        <position position="37"/>
    </location>
</feature>
<evidence type="ECO:0000256" key="2">
    <source>
        <dbReference type="ARBA" id="ARBA00012150"/>
    </source>
</evidence>
<accession>A0A0G0X4C6</accession>
<reference evidence="7 8" key="1">
    <citation type="journal article" date="2015" name="Nature">
        <title>rRNA introns, odd ribosomes, and small enigmatic genomes across a large radiation of phyla.</title>
        <authorList>
            <person name="Brown C.T."/>
            <person name="Hug L.A."/>
            <person name="Thomas B.C."/>
            <person name="Sharon I."/>
            <person name="Castelle C.J."/>
            <person name="Singh A."/>
            <person name="Wilkins M.J."/>
            <person name="Williams K.H."/>
            <person name="Banfield J.F."/>
        </authorList>
    </citation>
    <scope>NUCLEOTIDE SEQUENCE [LARGE SCALE GENOMIC DNA]</scope>
</reference>
<dbReference type="Proteomes" id="UP000034601">
    <property type="component" value="Unassembled WGS sequence"/>
</dbReference>
<organism evidence="7 8">
    <name type="scientific">Candidatus Daviesbacteria bacterium GW2011_GWA2_40_9</name>
    <dbReference type="NCBI Taxonomy" id="1618424"/>
    <lineage>
        <taxon>Bacteria</taxon>
        <taxon>Candidatus Daviesiibacteriota</taxon>
    </lineage>
</organism>
<name>A0A0G0X4C6_9BACT</name>
<dbReference type="SUPFAM" id="SSF54975">
    <property type="entry name" value="Acylphosphatase/BLUF domain-like"/>
    <property type="match status" value="1"/>
</dbReference>
<dbReference type="PANTHER" id="PTHR47268">
    <property type="entry name" value="ACYLPHOSPHATASE"/>
    <property type="match status" value="1"/>
</dbReference>
<dbReference type="InterPro" id="IPR036046">
    <property type="entry name" value="Acylphosphatase-like_dom_sf"/>
</dbReference>
<evidence type="ECO:0000256" key="4">
    <source>
        <dbReference type="PROSITE-ProRule" id="PRU00520"/>
    </source>
</evidence>
<evidence type="ECO:0000259" key="6">
    <source>
        <dbReference type="PROSITE" id="PS51160"/>
    </source>
</evidence>
<feature type="active site" evidence="4">
    <location>
        <position position="19"/>
    </location>
</feature>
<keyword evidence="4" id="KW-0378">Hydrolase</keyword>
<dbReference type="Pfam" id="PF00708">
    <property type="entry name" value="Acylphosphatase"/>
    <property type="match status" value="1"/>
</dbReference>
<evidence type="ECO:0000256" key="5">
    <source>
        <dbReference type="RuleBase" id="RU004168"/>
    </source>
</evidence>
<dbReference type="PANTHER" id="PTHR47268:SF4">
    <property type="entry name" value="ACYLPHOSPHATASE"/>
    <property type="match status" value="1"/>
</dbReference>
<proteinExistence type="inferred from homology"/>
<protein>
    <recommendedName>
        <fullName evidence="2 4">acylphosphatase</fullName>
        <ecNumber evidence="2 4">3.6.1.7</ecNumber>
    </recommendedName>
</protein>
<dbReference type="EMBL" id="LCAB01000012">
    <property type="protein sequence ID" value="KKR82467.1"/>
    <property type="molecule type" value="Genomic_DNA"/>
</dbReference>
<feature type="domain" description="Acylphosphatase-like" evidence="6">
    <location>
        <begin position="4"/>
        <end position="89"/>
    </location>
</feature>
<dbReference type="AlphaFoldDB" id="A0A0G0X4C6"/>
<dbReference type="PROSITE" id="PS51160">
    <property type="entry name" value="ACYLPHOSPHATASE_3"/>
    <property type="match status" value="1"/>
</dbReference>
<dbReference type="GO" id="GO:0003998">
    <property type="term" value="F:acylphosphatase activity"/>
    <property type="evidence" value="ECO:0007669"/>
    <property type="project" value="UniProtKB-EC"/>
</dbReference>
<dbReference type="Gene3D" id="3.30.70.100">
    <property type="match status" value="1"/>
</dbReference>
<dbReference type="EC" id="3.6.1.7" evidence="2 4"/>
<evidence type="ECO:0000256" key="3">
    <source>
        <dbReference type="ARBA" id="ARBA00047645"/>
    </source>
</evidence>
<comment type="similarity">
    <text evidence="1 5">Belongs to the acylphosphatase family.</text>
</comment>
<gene>
    <name evidence="7" type="ORF">UU29_C0012G0005</name>
</gene>